<dbReference type="NCBIfam" id="TIGR01120">
    <property type="entry name" value="rpiB"/>
    <property type="match status" value="1"/>
</dbReference>
<protein>
    <submittedName>
        <fullName evidence="5">Ribose-5-phosphate isomerase B</fullName>
        <ecNumber evidence="5">5.3.1.6</ecNumber>
    </submittedName>
</protein>
<feature type="binding site" evidence="4">
    <location>
        <position position="120"/>
    </location>
    <ligand>
        <name>D-ribulose 5-phosphate</name>
        <dbReference type="ChEBI" id="CHEBI:58121"/>
    </ligand>
</feature>
<dbReference type="NCBIfam" id="NF004051">
    <property type="entry name" value="PRK05571.1"/>
    <property type="match status" value="1"/>
</dbReference>
<feature type="active site" description="Proton acceptor" evidence="3">
    <location>
        <position position="76"/>
    </location>
</feature>
<dbReference type="EMBL" id="LO017727">
    <property type="protein sequence ID" value="CRH07801.1"/>
    <property type="molecule type" value="Genomic_DNA"/>
</dbReference>
<feature type="binding site" evidence="4">
    <location>
        <begin position="8"/>
        <end position="9"/>
    </location>
    <ligand>
        <name>D-ribulose 5-phosphate</name>
        <dbReference type="ChEBI" id="CHEBI:58121"/>
    </ligand>
</feature>
<feature type="binding site" evidence="4">
    <location>
        <position position="143"/>
    </location>
    <ligand>
        <name>D-ribulose 5-phosphate</name>
        <dbReference type="ChEBI" id="CHEBI:58121"/>
    </ligand>
</feature>
<comment type="similarity">
    <text evidence="1">Belongs to the LacAB/RpiB family.</text>
</comment>
<dbReference type="Gene3D" id="3.40.1400.10">
    <property type="entry name" value="Sugar-phosphate isomerase, RpiB/LacA/LacB"/>
    <property type="match status" value="1"/>
</dbReference>
<feature type="active site" description="Proton donor" evidence="3">
    <location>
        <position position="109"/>
    </location>
</feature>
<dbReference type="EC" id="5.3.1.6" evidence="5"/>
<dbReference type="PANTHER" id="PTHR30345">
    <property type="entry name" value="RIBOSE-5-PHOSPHATE ISOMERASE B"/>
    <property type="match status" value="1"/>
</dbReference>
<feature type="binding site" evidence="4">
    <location>
        <position position="110"/>
    </location>
    <ligand>
        <name>D-ribulose 5-phosphate</name>
        <dbReference type="ChEBI" id="CHEBI:58121"/>
    </ligand>
</feature>
<keyword evidence="2 5" id="KW-0413">Isomerase</keyword>
<dbReference type="GO" id="GO:0004751">
    <property type="term" value="F:ribose-5-phosphate isomerase activity"/>
    <property type="evidence" value="ECO:0007669"/>
    <property type="project" value="UniProtKB-EC"/>
</dbReference>
<dbReference type="PANTHER" id="PTHR30345:SF0">
    <property type="entry name" value="DNA DAMAGE-REPAIR_TOLERATION PROTEIN DRT102"/>
    <property type="match status" value="1"/>
</dbReference>
<dbReference type="SUPFAM" id="SSF89623">
    <property type="entry name" value="Ribose/Galactose isomerase RpiB/AlsB"/>
    <property type="match status" value="1"/>
</dbReference>
<dbReference type="Pfam" id="PF02502">
    <property type="entry name" value="LacAB_rpiB"/>
    <property type="match status" value="1"/>
</dbReference>
<dbReference type="InterPro" id="IPR003500">
    <property type="entry name" value="RpiB_LacA_LacB"/>
</dbReference>
<evidence type="ECO:0000256" key="2">
    <source>
        <dbReference type="ARBA" id="ARBA00023235"/>
    </source>
</evidence>
<dbReference type="InterPro" id="IPR036569">
    <property type="entry name" value="RpiB_LacA_LacB_sf"/>
</dbReference>
<feature type="binding site" evidence="4">
    <location>
        <position position="147"/>
    </location>
    <ligand>
        <name>D-ribulose 5-phosphate</name>
        <dbReference type="ChEBI" id="CHEBI:58121"/>
    </ligand>
</feature>
<name>A0A1S7LPT0_MAGMO</name>
<evidence type="ECO:0000256" key="3">
    <source>
        <dbReference type="PIRSR" id="PIRSR005384-1"/>
    </source>
</evidence>
<feature type="binding site" evidence="4">
    <location>
        <begin position="77"/>
        <end position="81"/>
    </location>
    <ligand>
        <name>D-ribulose 5-phosphate</name>
        <dbReference type="ChEBI" id="CHEBI:58121"/>
    </ligand>
</feature>
<evidence type="ECO:0000313" key="5">
    <source>
        <dbReference type="EMBL" id="CRH07801.1"/>
    </source>
</evidence>
<proteinExistence type="inferred from homology"/>
<dbReference type="NCBIfam" id="TIGR00689">
    <property type="entry name" value="rpiB_lacA_lacB"/>
    <property type="match status" value="1"/>
</dbReference>
<evidence type="ECO:0000256" key="4">
    <source>
        <dbReference type="PIRSR" id="PIRSR005384-2"/>
    </source>
</evidence>
<evidence type="ECO:0000256" key="1">
    <source>
        <dbReference type="ARBA" id="ARBA00008754"/>
    </source>
</evidence>
<dbReference type="GO" id="GO:0005975">
    <property type="term" value="P:carbohydrate metabolic process"/>
    <property type="evidence" value="ECO:0007669"/>
    <property type="project" value="InterPro"/>
</dbReference>
<organism evidence="5">
    <name type="scientific">Magnetococcus massalia (strain MO-1)</name>
    <dbReference type="NCBI Taxonomy" id="451514"/>
    <lineage>
        <taxon>Bacteria</taxon>
        <taxon>Pseudomonadati</taxon>
        <taxon>Pseudomonadota</taxon>
        <taxon>Magnetococcia</taxon>
        <taxon>Magnetococcales</taxon>
        <taxon>Magnetococcaceae</taxon>
        <taxon>Magnetococcus</taxon>
    </lineage>
</organism>
<gene>
    <name evidence="5" type="primary">rpiB</name>
    <name evidence="5" type="ORF">MAGMO_3669</name>
</gene>
<dbReference type="PIRSF" id="PIRSF005384">
    <property type="entry name" value="RpiB_LacA_B"/>
    <property type="match status" value="1"/>
</dbReference>
<sequence length="157" mass="16925">MRILFACDHGAFELKQHLMDHLAKRGDTVEVVDLGTDGSESVDYPDFAAKLCREVLASEADGGDSHGGDIRGILLCGTGIGISIAANRFSGIRAALCHDAYTARLCREHNNANVLVLGGRTTGPATAEEIVDIWFDTAFEGGRHQRRLDKIETNAQS</sequence>
<reference evidence="5" key="1">
    <citation type="submission" date="2015-04" db="EMBL/GenBank/DDBJ databases">
        <authorList>
            <person name="Syromyatnikov M.Y."/>
            <person name="Popov V.N."/>
        </authorList>
    </citation>
    <scope>NUCLEOTIDE SEQUENCE</scope>
    <source>
        <strain evidence="5">MO-1</strain>
    </source>
</reference>
<dbReference type="AlphaFoldDB" id="A0A1S7LPT0"/>
<dbReference type="InterPro" id="IPR004785">
    <property type="entry name" value="RpiB"/>
</dbReference>
<accession>A0A1S7LPT0</accession>